<dbReference type="InterPro" id="IPR000160">
    <property type="entry name" value="GGDEF_dom"/>
</dbReference>
<dbReference type="Proteomes" id="UP001595596">
    <property type="component" value="Unassembled WGS sequence"/>
</dbReference>
<dbReference type="PANTHER" id="PTHR45138:SF24">
    <property type="entry name" value="DIGUANYLATE CYCLASE DGCC-RELATED"/>
    <property type="match status" value="1"/>
</dbReference>
<comment type="caution">
    <text evidence="2">Lacks conserved residue(s) required for the propagation of feature annotation.</text>
</comment>
<dbReference type="CDD" id="cd01949">
    <property type="entry name" value="GGDEF"/>
    <property type="match status" value="1"/>
</dbReference>
<dbReference type="InterPro" id="IPR050469">
    <property type="entry name" value="Diguanylate_Cyclase"/>
</dbReference>
<sequence length="467" mass="48966">MAGRILVVDGVPTNRITMKVRLASACHEVATAASGQDALRMARLIHPRIVLIGANLPDMDGPALCAALRALPQGAETPVLVQARGEDRVAALSAGASGLIEPNDADLTLLARIRGLMRHEPGAETGALEAPVPGLAEAAAGFAHDDRPRAVFVADSPATALGWRHALQGRVGFAIAIAEPERALAEAASGRVADLYLIAADVQQPGDGLRLLSELRSRPHSRDAAFVVALRPERAEMAPVALDLGAGDVLAWSLASPGTAPEAAMRLEAQLARKREADRRRHETRRNMRWAMTDPLTGLHNRRYALPRLAELAAEAQEAGRDFAVMLLDIDRFKQVNDVYGHPAGDAVLGEVATRLASALPADALLARIGGEEFLAALPDCPARSARRVAEALRQAVMAEPVCLPPGCDSAALGVTVSVGVAVGQAGPGCGWPAEPETLLACADRALLNAKSSGRNRIVVAPQMAHA</sequence>
<dbReference type="InterPro" id="IPR011006">
    <property type="entry name" value="CheY-like_superfamily"/>
</dbReference>
<evidence type="ECO:0000313" key="6">
    <source>
        <dbReference type="Proteomes" id="UP001595596"/>
    </source>
</evidence>
<dbReference type="PROSITE" id="PS50110">
    <property type="entry name" value="RESPONSE_REGULATORY"/>
    <property type="match status" value="2"/>
</dbReference>
<evidence type="ECO:0000256" key="2">
    <source>
        <dbReference type="PROSITE-ProRule" id="PRU00169"/>
    </source>
</evidence>
<dbReference type="RefSeq" id="WP_379027921.1">
    <property type="nucleotide sequence ID" value="NZ_JBHRXE010000008.1"/>
</dbReference>
<keyword evidence="5" id="KW-0548">Nucleotidyltransferase</keyword>
<evidence type="ECO:0000256" key="1">
    <source>
        <dbReference type="ARBA" id="ARBA00012528"/>
    </source>
</evidence>
<dbReference type="SMART" id="SM00267">
    <property type="entry name" value="GGDEF"/>
    <property type="match status" value="1"/>
</dbReference>
<dbReference type="SUPFAM" id="SSF52172">
    <property type="entry name" value="CheY-like"/>
    <property type="match status" value="2"/>
</dbReference>
<reference evidence="6" key="1">
    <citation type="journal article" date="2019" name="Int. J. Syst. Evol. Microbiol.">
        <title>The Global Catalogue of Microorganisms (GCM) 10K type strain sequencing project: providing services to taxonomists for standard genome sequencing and annotation.</title>
        <authorList>
            <consortium name="The Broad Institute Genomics Platform"/>
            <consortium name="The Broad Institute Genome Sequencing Center for Infectious Disease"/>
            <person name="Wu L."/>
            <person name="Ma J."/>
        </authorList>
    </citation>
    <scope>NUCLEOTIDE SEQUENCE [LARGE SCALE GENOMIC DNA]</scope>
    <source>
        <strain evidence="6">VKM B-3226</strain>
    </source>
</reference>
<feature type="domain" description="GGDEF" evidence="4">
    <location>
        <begin position="321"/>
        <end position="463"/>
    </location>
</feature>
<dbReference type="Pfam" id="PF00990">
    <property type="entry name" value="GGDEF"/>
    <property type="match status" value="1"/>
</dbReference>
<dbReference type="NCBIfam" id="TIGR00254">
    <property type="entry name" value="GGDEF"/>
    <property type="match status" value="1"/>
</dbReference>
<dbReference type="EMBL" id="JBHRXE010000008">
    <property type="protein sequence ID" value="MFC3568521.1"/>
    <property type="molecule type" value="Genomic_DNA"/>
</dbReference>
<dbReference type="InterPro" id="IPR043128">
    <property type="entry name" value="Rev_trsase/Diguanyl_cyclase"/>
</dbReference>
<dbReference type="GO" id="GO:0052621">
    <property type="term" value="F:diguanylate cyclase activity"/>
    <property type="evidence" value="ECO:0007669"/>
    <property type="project" value="UniProtKB-EC"/>
</dbReference>
<evidence type="ECO:0000259" key="4">
    <source>
        <dbReference type="PROSITE" id="PS50887"/>
    </source>
</evidence>
<organism evidence="5 6">
    <name type="scientific">Paracoccus simplex</name>
    <dbReference type="NCBI Taxonomy" id="2086346"/>
    <lineage>
        <taxon>Bacteria</taxon>
        <taxon>Pseudomonadati</taxon>
        <taxon>Pseudomonadota</taxon>
        <taxon>Alphaproteobacteria</taxon>
        <taxon>Rhodobacterales</taxon>
        <taxon>Paracoccaceae</taxon>
        <taxon>Paracoccus</taxon>
    </lineage>
</organism>
<keyword evidence="2" id="KW-0597">Phosphoprotein</keyword>
<feature type="domain" description="Response regulatory" evidence="3">
    <location>
        <begin position="149"/>
        <end position="267"/>
    </location>
</feature>
<dbReference type="PROSITE" id="PS50887">
    <property type="entry name" value="GGDEF"/>
    <property type="match status" value="1"/>
</dbReference>
<dbReference type="EC" id="2.7.7.65" evidence="1"/>
<proteinExistence type="predicted"/>
<name>A0ABV7RWY2_9RHOB</name>
<feature type="modified residue" description="4-aspartylphosphate" evidence="2">
    <location>
        <position position="201"/>
    </location>
</feature>
<protein>
    <recommendedName>
        <fullName evidence="1">diguanylate cyclase</fullName>
        <ecNumber evidence="1">2.7.7.65</ecNumber>
    </recommendedName>
</protein>
<dbReference type="PANTHER" id="PTHR45138">
    <property type="entry name" value="REGULATORY COMPONENTS OF SENSORY TRANSDUCTION SYSTEM"/>
    <property type="match status" value="1"/>
</dbReference>
<gene>
    <name evidence="5" type="ORF">ACFOMP_03530</name>
</gene>
<feature type="domain" description="Response regulatory" evidence="3">
    <location>
        <begin position="4"/>
        <end position="117"/>
    </location>
</feature>
<dbReference type="Gene3D" id="3.40.50.2300">
    <property type="match status" value="1"/>
</dbReference>
<evidence type="ECO:0000259" key="3">
    <source>
        <dbReference type="PROSITE" id="PS50110"/>
    </source>
</evidence>
<comment type="caution">
    <text evidence="5">The sequence shown here is derived from an EMBL/GenBank/DDBJ whole genome shotgun (WGS) entry which is preliminary data.</text>
</comment>
<dbReference type="Pfam" id="PF00072">
    <property type="entry name" value="Response_reg"/>
    <property type="match status" value="1"/>
</dbReference>
<keyword evidence="5" id="KW-0808">Transferase</keyword>
<dbReference type="Gene3D" id="3.30.70.270">
    <property type="match status" value="1"/>
</dbReference>
<dbReference type="SMART" id="SM00448">
    <property type="entry name" value="REC"/>
    <property type="match status" value="1"/>
</dbReference>
<accession>A0ABV7RWY2</accession>
<keyword evidence="6" id="KW-1185">Reference proteome</keyword>
<dbReference type="InterPro" id="IPR029787">
    <property type="entry name" value="Nucleotide_cyclase"/>
</dbReference>
<evidence type="ECO:0000313" key="5">
    <source>
        <dbReference type="EMBL" id="MFC3568521.1"/>
    </source>
</evidence>
<dbReference type="InterPro" id="IPR001789">
    <property type="entry name" value="Sig_transdc_resp-reg_receiver"/>
</dbReference>
<dbReference type="SUPFAM" id="SSF55073">
    <property type="entry name" value="Nucleotide cyclase"/>
    <property type="match status" value="1"/>
</dbReference>